<keyword evidence="4" id="KW-0747">Spliceosome</keyword>
<dbReference type="CDD" id="cd12334">
    <property type="entry name" value="RRM1_SF3B4"/>
    <property type="match status" value="1"/>
</dbReference>
<comment type="caution">
    <text evidence="13">The sequence shown here is derived from an EMBL/GenBank/DDBJ whole genome shotgun (WGS) entry which is preliminary data.</text>
</comment>
<dbReference type="SMART" id="SM00360">
    <property type="entry name" value="RRM"/>
    <property type="match status" value="2"/>
</dbReference>
<dbReference type="FunFam" id="3.30.70.330:FF:000141">
    <property type="entry name" value="Splicing factor 3b subunit 4"/>
    <property type="match status" value="1"/>
</dbReference>
<dbReference type="GO" id="GO:0071011">
    <property type="term" value="C:precatalytic spliceosome"/>
    <property type="evidence" value="ECO:0007669"/>
    <property type="project" value="TreeGrafter"/>
</dbReference>
<feature type="region of interest" description="Disordered" evidence="11">
    <location>
        <begin position="296"/>
        <end position="321"/>
    </location>
</feature>
<dbReference type="Pfam" id="PF13469">
    <property type="entry name" value="Sulfotransfer_3"/>
    <property type="match status" value="1"/>
</dbReference>
<sequence length="664" mass="73645">MAAGPIAERNQDATIYVGGLDEKVAETLLWELFLQAGPVVNVHMPKDRITQLHQGYGFIEFLGEEDADYAIKVMNMIKVYGKPIRVNKASAHNKNLDVGANIFIGNLDPEIDEKLLYDTFSAFGVILQTPKIMRDPETGNSKGFAFINFASFEASDAAMEAMNGQYLCNRPITISYAFKKESKGERHGSAAERLLAAQNPLAQADRPHQLFADAPPTPAAASVAPPAVTSIMPPAVMAVPPPSSMPNMPNMPPGAPPMPPVPPGMPPPGMPPPGMMPPGFPPPGMFPPRMPGMPMMPGHPDQLPPPPPPGALGPPGQMPPRPPPMEGGQFMPPVPPNMPPPPQMCSPTEENTFLENKESISKAEVPSTLSSSAEGLFKLYDGVETFVMFIGYPRSSHSLVAAILDAHPEIIIANEYHVLRTWQEKFHSSTEVEKNFKKYQLFYELHEFSVKDATFGRRANSSLLNVRYSYQVPGLWQGRYFKRIKVIGDKKGGGTANALKTKNHWSILYEIHEALQIPIKFIHVIRNPFDNIATIMLRATESRDVVKEDGVTVNMTSELDLAIRQYFSLVAANQHIRERYGNAVIDIQGHNTVLKPRETLQRLCDHLGVTCSEDYFEKCSSILYGVPSVTRDKVIWTEEQKERVTKQMKKFAFLKEYSFDEYPN</sequence>
<dbReference type="InterPro" id="IPR012677">
    <property type="entry name" value="Nucleotide-bd_a/b_plait_sf"/>
</dbReference>
<keyword evidence="8" id="KW-0539">Nucleus</keyword>
<dbReference type="AlphaFoldDB" id="A0A2B4RC86"/>
<dbReference type="InterPro" id="IPR052084">
    <property type="entry name" value="SF3B4_spliceosome_assoc"/>
</dbReference>
<dbReference type="PROSITE" id="PS50102">
    <property type="entry name" value="RRM"/>
    <property type="match status" value="2"/>
</dbReference>
<dbReference type="Gene3D" id="3.40.50.300">
    <property type="entry name" value="P-loop containing nucleotide triphosphate hydrolases"/>
    <property type="match status" value="1"/>
</dbReference>
<evidence type="ECO:0000256" key="9">
    <source>
        <dbReference type="ARBA" id="ARBA00070533"/>
    </source>
</evidence>
<comment type="subcellular location">
    <subcellularLocation>
        <location evidence="1">Nucleus</location>
    </subcellularLocation>
</comment>
<feature type="domain" description="RRM" evidence="12">
    <location>
        <begin position="13"/>
        <end position="91"/>
    </location>
</feature>
<evidence type="ECO:0000313" key="14">
    <source>
        <dbReference type="Proteomes" id="UP000225706"/>
    </source>
</evidence>
<keyword evidence="14" id="KW-1185">Reference proteome</keyword>
<dbReference type="GO" id="GO:0008380">
    <property type="term" value="P:RNA splicing"/>
    <property type="evidence" value="ECO:0007669"/>
    <property type="project" value="UniProtKB-KW"/>
</dbReference>
<evidence type="ECO:0000256" key="3">
    <source>
        <dbReference type="ARBA" id="ARBA00022664"/>
    </source>
</evidence>
<evidence type="ECO:0000256" key="10">
    <source>
        <dbReference type="PROSITE-ProRule" id="PRU00176"/>
    </source>
</evidence>
<dbReference type="SUPFAM" id="SSF52540">
    <property type="entry name" value="P-loop containing nucleoside triphosphate hydrolases"/>
    <property type="match status" value="1"/>
</dbReference>
<evidence type="ECO:0000256" key="6">
    <source>
        <dbReference type="ARBA" id="ARBA00022884"/>
    </source>
</evidence>
<dbReference type="InterPro" id="IPR034158">
    <property type="entry name" value="SF3B4_RRM1"/>
</dbReference>
<proteinExistence type="inferred from homology"/>
<feature type="compositionally biased region" description="Pro residues" evidence="11">
    <location>
        <begin position="302"/>
        <end position="321"/>
    </location>
</feature>
<evidence type="ECO:0000256" key="4">
    <source>
        <dbReference type="ARBA" id="ARBA00022728"/>
    </source>
</evidence>
<evidence type="ECO:0000256" key="8">
    <source>
        <dbReference type="ARBA" id="ARBA00023242"/>
    </source>
</evidence>
<dbReference type="EMBL" id="LSMT01000883">
    <property type="protein sequence ID" value="PFX13852.1"/>
    <property type="molecule type" value="Genomic_DNA"/>
</dbReference>
<dbReference type="PANTHER" id="PTHR48030">
    <property type="entry name" value="SPLICING FACTOR 3B SUBUNIT 4"/>
    <property type="match status" value="1"/>
</dbReference>
<dbReference type="GO" id="GO:0005686">
    <property type="term" value="C:U2 snRNP"/>
    <property type="evidence" value="ECO:0007669"/>
    <property type="project" value="TreeGrafter"/>
</dbReference>
<keyword evidence="5" id="KW-0677">Repeat</keyword>
<gene>
    <name evidence="13" type="primary">Sf3b4</name>
    <name evidence="13" type="ORF">AWC38_SpisGene22033</name>
</gene>
<accession>A0A2B4RC86</accession>
<dbReference type="InterPro" id="IPR000504">
    <property type="entry name" value="RRM_dom"/>
</dbReference>
<keyword evidence="7" id="KW-0508">mRNA splicing</keyword>
<keyword evidence="3" id="KW-0507">mRNA processing</keyword>
<dbReference type="InterPro" id="IPR035979">
    <property type="entry name" value="RBD_domain_sf"/>
</dbReference>
<evidence type="ECO:0000256" key="2">
    <source>
        <dbReference type="ARBA" id="ARBA00008363"/>
    </source>
</evidence>
<evidence type="ECO:0000259" key="12">
    <source>
        <dbReference type="PROSITE" id="PS50102"/>
    </source>
</evidence>
<dbReference type="InterPro" id="IPR027417">
    <property type="entry name" value="P-loop_NTPase"/>
</dbReference>
<dbReference type="InterPro" id="IPR034159">
    <property type="entry name" value="SF3B4_RRM2"/>
</dbReference>
<protein>
    <recommendedName>
        <fullName evidence="9">Splicing factor 3B subunit 4</fullName>
    </recommendedName>
</protein>
<dbReference type="GO" id="GO:0005730">
    <property type="term" value="C:nucleolus"/>
    <property type="evidence" value="ECO:0007669"/>
    <property type="project" value="TreeGrafter"/>
</dbReference>
<feature type="domain" description="RRM" evidence="12">
    <location>
        <begin position="100"/>
        <end position="179"/>
    </location>
</feature>
<evidence type="ECO:0000256" key="7">
    <source>
        <dbReference type="ARBA" id="ARBA00023187"/>
    </source>
</evidence>
<evidence type="ECO:0000256" key="1">
    <source>
        <dbReference type="ARBA" id="ARBA00004123"/>
    </source>
</evidence>
<dbReference type="GO" id="GO:0003723">
    <property type="term" value="F:RNA binding"/>
    <property type="evidence" value="ECO:0007669"/>
    <property type="project" value="UniProtKB-UniRule"/>
</dbReference>
<comment type="similarity">
    <text evidence="2">Belongs to the SF3B4 family.</text>
</comment>
<organism evidence="13 14">
    <name type="scientific">Stylophora pistillata</name>
    <name type="common">Smooth cauliflower coral</name>
    <dbReference type="NCBI Taxonomy" id="50429"/>
    <lineage>
        <taxon>Eukaryota</taxon>
        <taxon>Metazoa</taxon>
        <taxon>Cnidaria</taxon>
        <taxon>Anthozoa</taxon>
        <taxon>Hexacorallia</taxon>
        <taxon>Scleractinia</taxon>
        <taxon>Astrocoeniina</taxon>
        <taxon>Pocilloporidae</taxon>
        <taxon>Stylophora</taxon>
    </lineage>
</organism>
<reference evidence="14" key="1">
    <citation type="journal article" date="2017" name="bioRxiv">
        <title>Comparative analysis of the genomes of Stylophora pistillata and Acropora digitifera provides evidence for extensive differences between species of corals.</title>
        <authorList>
            <person name="Voolstra C.R."/>
            <person name="Li Y."/>
            <person name="Liew Y.J."/>
            <person name="Baumgarten S."/>
            <person name="Zoccola D."/>
            <person name="Flot J.-F."/>
            <person name="Tambutte S."/>
            <person name="Allemand D."/>
            <person name="Aranda M."/>
        </authorList>
    </citation>
    <scope>NUCLEOTIDE SEQUENCE [LARGE SCALE GENOMIC DNA]</scope>
</reference>
<dbReference type="GO" id="GO:0006397">
    <property type="term" value="P:mRNA processing"/>
    <property type="evidence" value="ECO:0007669"/>
    <property type="project" value="UniProtKB-KW"/>
</dbReference>
<keyword evidence="6 10" id="KW-0694">RNA-binding</keyword>
<evidence type="ECO:0000313" key="13">
    <source>
        <dbReference type="EMBL" id="PFX13852.1"/>
    </source>
</evidence>
<evidence type="ECO:0000256" key="5">
    <source>
        <dbReference type="ARBA" id="ARBA00022737"/>
    </source>
</evidence>
<dbReference type="Gene3D" id="3.30.70.330">
    <property type="match status" value="2"/>
</dbReference>
<dbReference type="STRING" id="50429.A0A2B4RC86"/>
<name>A0A2B4RC86_STYPI</name>
<dbReference type="FunFam" id="3.30.70.330:FF:000059">
    <property type="entry name" value="splicing factor 3B subunit 4"/>
    <property type="match status" value="1"/>
</dbReference>
<dbReference type="SUPFAM" id="SSF54928">
    <property type="entry name" value="RNA-binding domain, RBD"/>
    <property type="match status" value="1"/>
</dbReference>
<evidence type="ECO:0000256" key="11">
    <source>
        <dbReference type="SAM" id="MobiDB-lite"/>
    </source>
</evidence>
<dbReference type="Proteomes" id="UP000225706">
    <property type="component" value="Unassembled WGS sequence"/>
</dbReference>
<dbReference type="OrthoDB" id="10259687at2759"/>
<dbReference type="GO" id="GO:0048026">
    <property type="term" value="P:positive regulation of mRNA splicing, via spliceosome"/>
    <property type="evidence" value="ECO:0007669"/>
    <property type="project" value="TreeGrafter"/>
</dbReference>
<dbReference type="PANTHER" id="PTHR48030:SF3">
    <property type="entry name" value="SPLICING FACTOR 3B SUBUNIT 4"/>
    <property type="match status" value="1"/>
</dbReference>
<dbReference type="Pfam" id="PF00076">
    <property type="entry name" value="RRM_1"/>
    <property type="match status" value="2"/>
</dbReference>
<dbReference type="CDD" id="cd12335">
    <property type="entry name" value="RRM2_SF3B4"/>
    <property type="match status" value="1"/>
</dbReference>